<protein>
    <recommendedName>
        <fullName evidence="6 11">3-deoxy-D-manno-octulosonate 8-phosphate phosphatase KdsC</fullName>
        <ecNumber evidence="5 11">3.1.3.45</ecNumber>
    </recommendedName>
    <alternativeName>
        <fullName evidence="10 11">KDO 8-P phosphatase</fullName>
    </alternativeName>
</protein>
<evidence type="ECO:0000256" key="2">
    <source>
        <dbReference type="ARBA" id="ARBA00001946"/>
    </source>
</evidence>
<dbReference type="InterPro" id="IPR010023">
    <property type="entry name" value="KdsC_fam"/>
</dbReference>
<evidence type="ECO:0000256" key="1">
    <source>
        <dbReference type="ARBA" id="ARBA00000898"/>
    </source>
</evidence>
<dbReference type="EMBL" id="DRMS01000093">
    <property type="protein sequence ID" value="HFC91641.1"/>
    <property type="molecule type" value="Genomic_DNA"/>
</dbReference>
<comment type="similarity">
    <text evidence="3 11">Belongs to the KdsC family.</text>
</comment>
<accession>A0A7V2WU21</accession>
<dbReference type="GO" id="GO:0008781">
    <property type="term" value="F:N-acylneuraminate cytidylyltransferase activity"/>
    <property type="evidence" value="ECO:0007669"/>
    <property type="project" value="TreeGrafter"/>
</dbReference>
<comment type="caution">
    <text evidence="14">The sequence shown here is derived from an EMBL/GenBank/DDBJ whole genome shotgun (WGS) entry which is preliminary data.</text>
</comment>
<keyword evidence="8 11" id="KW-0378">Hydrolase</keyword>
<dbReference type="AlphaFoldDB" id="A0A7V2WU21"/>
<feature type="binding site" evidence="13">
    <location>
        <position position="22"/>
    </location>
    <ligand>
        <name>Mg(2+)</name>
        <dbReference type="ChEBI" id="CHEBI:18420"/>
    </ligand>
</feature>
<dbReference type="InterPro" id="IPR006549">
    <property type="entry name" value="HAD-SF_hydro_IIIA"/>
</dbReference>
<dbReference type="NCBIfam" id="TIGR01670">
    <property type="entry name" value="KdsC-phosphatas"/>
    <property type="match status" value="1"/>
</dbReference>
<feature type="binding site" evidence="12">
    <location>
        <position position="24"/>
    </location>
    <ligand>
        <name>substrate</name>
    </ligand>
</feature>
<dbReference type="PIRSF" id="PIRSF006118">
    <property type="entry name" value="KDO8-P_Ptase"/>
    <property type="match status" value="1"/>
</dbReference>
<evidence type="ECO:0000256" key="4">
    <source>
        <dbReference type="ARBA" id="ARBA00011881"/>
    </source>
</evidence>
<dbReference type="FunFam" id="3.40.50.1000:FF:000029">
    <property type="entry name" value="3-deoxy-D-manno-octulosonate 8-phosphate phosphatase KdsC"/>
    <property type="match status" value="1"/>
</dbReference>
<evidence type="ECO:0000256" key="11">
    <source>
        <dbReference type="PIRNR" id="PIRNR006118"/>
    </source>
</evidence>
<feature type="binding site" evidence="12">
    <location>
        <position position="76"/>
    </location>
    <ligand>
        <name>substrate</name>
    </ligand>
</feature>
<comment type="subunit">
    <text evidence="4 11">Homotetramer.</text>
</comment>
<gene>
    <name evidence="14" type="primary">kdsC</name>
    <name evidence="14" type="ORF">ENJ51_02375</name>
</gene>
<comment type="cofactor">
    <cofactor evidence="2 11 13">
        <name>Mg(2+)</name>
        <dbReference type="ChEBI" id="CHEBI:18420"/>
    </cofactor>
</comment>
<evidence type="ECO:0000256" key="3">
    <source>
        <dbReference type="ARBA" id="ARBA00005893"/>
    </source>
</evidence>
<dbReference type="GO" id="GO:0009103">
    <property type="term" value="P:lipopolysaccharide biosynthetic process"/>
    <property type="evidence" value="ECO:0007669"/>
    <property type="project" value="UniProtKB-UniRule"/>
</dbReference>
<dbReference type="PANTHER" id="PTHR21485:SF3">
    <property type="entry name" value="N-ACYLNEURAMINATE CYTIDYLYLTRANSFERASE"/>
    <property type="match status" value="1"/>
</dbReference>
<dbReference type="PANTHER" id="PTHR21485">
    <property type="entry name" value="HAD SUPERFAMILY MEMBERS CMAS AND KDSC"/>
    <property type="match status" value="1"/>
</dbReference>
<reference evidence="14" key="1">
    <citation type="journal article" date="2020" name="mSystems">
        <title>Genome- and Community-Level Interaction Insights into Carbon Utilization and Element Cycling Functions of Hydrothermarchaeota in Hydrothermal Sediment.</title>
        <authorList>
            <person name="Zhou Z."/>
            <person name="Liu Y."/>
            <person name="Xu W."/>
            <person name="Pan J."/>
            <person name="Luo Z.H."/>
            <person name="Li M."/>
        </authorList>
    </citation>
    <scope>NUCLEOTIDE SEQUENCE [LARGE SCALE GENOMIC DNA]</scope>
    <source>
        <strain evidence="14">HyVt-493</strain>
    </source>
</reference>
<feature type="binding site" evidence="12">
    <location>
        <position position="53"/>
    </location>
    <ligand>
        <name>substrate</name>
    </ligand>
</feature>
<dbReference type="SFLD" id="SFLDG01138">
    <property type="entry name" value="C1.6.2:_Deoxy-d-mannose-octulo"/>
    <property type="match status" value="1"/>
</dbReference>
<dbReference type="GO" id="GO:0046872">
    <property type="term" value="F:metal ion binding"/>
    <property type="evidence" value="ECO:0007669"/>
    <property type="project" value="UniProtKB-UniRule"/>
</dbReference>
<feature type="binding site" evidence="12">
    <location>
        <position position="68"/>
    </location>
    <ligand>
        <name>substrate</name>
    </ligand>
</feature>
<feature type="binding site" evidence="12">
    <location>
        <position position="94"/>
    </location>
    <ligand>
        <name>substrate</name>
    </ligand>
</feature>
<name>A0A7V2WU21_LEUMU</name>
<evidence type="ECO:0000313" key="14">
    <source>
        <dbReference type="EMBL" id="HFC91641.1"/>
    </source>
</evidence>
<evidence type="ECO:0000256" key="6">
    <source>
        <dbReference type="ARBA" id="ARBA00020092"/>
    </source>
</evidence>
<evidence type="ECO:0000256" key="8">
    <source>
        <dbReference type="ARBA" id="ARBA00022801"/>
    </source>
</evidence>
<feature type="binding site" evidence="13">
    <location>
        <position position="117"/>
    </location>
    <ligand>
        <name>Mg(2+)</name>
        <dbReference type="ChEBI" id="CHEBI:18420"/>
    </ligand>
</feature>
<organism evidence="14">
    <name type="scientific">Leucothrix mucor</name>
    <dbReference type="NCBI Taxonomy" id="45248"/>
    <lineage>
        <taxon>Bacteria</taxon>
        <taxon>Pseudomonadati</taxon>
        <taxon>Pseudomonadota</taxon>
        <taxon>Gammaproteobacteria</taxon>
        <taxon>Thiotrichales</taxon>
        <taxon>Thiotrichaceae</taxon>
        <taxon>Leucothrix</taxon>
    </lineage>
</organism>
<dbReference type="EC" id="3.1.3.45" evidence="5 11"/>
<comment type="function">
    <text evidence="11">Catalyzes the hydrolysis of 3-deoxy-D-manno-octulosonate 8-phosphate (KDO 8-P) to 3-deoxy-D-manno-octulosonate (KDO) and inorganic phosphate.</text>
</comment>
<dbReference type="Proteomes" id="UP000885750">
    <property type="component" value="Unassembled WGS sequence"/>
</dbReference>
<keyword evidence="11" id="KW-0448">Lipopolysaccharide biosynthesis</keyword>
<dbReference type="GO" id="GO:0019143">
    <property type="term" value="F:3-deoxy-manno-octulosonate-8-phosphatase activity"/>
    <property type="evidence" value="ECO:0007669"/>
    <property type="project" value="UniProtKB-UniRule"/>
</dbReference>
<proteinExistence type="inferred from homology"/>
<dbReference type="SFLD" id="SFLDG01136">
    <property type="entry name" value="C1.6:_Phosphoserine_Phosphatas"/>
    <property type="match status" value="1"/>
</dbReference>
<dbReference type="Gene3D" id="3.40.50.1000">
    <property type="entry name" value="HAD superfamily/HAD-like"/>
    <property type="match status" value="1"/>
</dbReference>
<evidence type="ECO:0000256" key="12">
    <source>
        <dbReference type="PIRSR" id="PIRSR006118-1"/>
    </source>
</evidence>
<sequence length="181" mass="20049">MSHSIIKKAPQAAKNIKLVIFDVDGVLTNGTLFYDNNGEEYKAFNAKDGHGLRMLEKAGITVAIITGRQSELLNHRAANLNLSPNMIYQGYSDKRIAFKDLLAKTGLAPEQIAYVGDDVIDLPVMSKVGLPIAVQDAHWFVLKHADWISQQRGGYGAVREICEMLLEAQGKLHILLESYLK</sequence>
<dbReference type="SUPFAM" id="SSF56784">
    <property type="entry name" value="HAD-like"/>
    <property type="match status" value="1"/>
</dbReference>
<keyword evidence="9 11" id="KW-0460">Magnesium</keyword>
<evidence type="ECO:0000256" key="5">
    <source>
        <dbReference type="ARBA" id="ARBA00013066"/>
    </source>
</evidence>
<dbReference type="NCBIfam" id="NF007019">
    <property type="entry name" value="PRK09484.1"/>
    <property type="match status" value="1"/>
</dbReference>
<evidence type="ECO:0000256" key="13">
    <source>
        <dbReference type="PIRSR" id="PIRSR006118-2"/>
    </source>
</evidence>
<dbReference type="InterPro" id="IPR036412">
    <property type="entry name" value="HAD-like_sf"/>
</dbReference>
<evidence type="ECO:0000256" key="7">
    <source>
        <dbReference type="ARBA" id="ARBA00022723"/>
    </source>
</evidence>
<dbReference type="NCBIfam" id="TIGR01662">
    <property type="entry name" value="HAD-SF-IIIA"/>
    <property type="match status" value="1"/>
</dbReference>
<evidence type="ECO:0000256" key="9">
    <source>
        <dbReference type="ARBA" id="ARBA00022842"/>
    </source>
</evidence>
<comment type="catalytic activity">
    <reaction evidence="1 11">
        <text>3-deoxy-alpha-D-manno-2-octulosonate-8-phosphate + H2O = 3-deoxy-alpha-D-manno-oct-2-ulosonate + phosphate</text>
        <dbReference type="Rhea" id="RHEA:11500"/>
        <dbReference type="ChEBI" id="CHEBI:15377"/>
        <dbReference type="ChEBI" id="CHEBI:43474"/>
        <dbReference type="ChEBI" id="CHEBI:85985"/>
        <dbReference type="ChEBI" id="CHEBI:85986"/>
        <dbReference type="EC" id="3.1.3.45"/>
    </reaction>
</comment>
<dbReference type="Pfam" id="PF08282">
    <property type="entry name" value="Hydrolase_3"/>
    <property type="match status" value="1"/>
</dbReference>
<dbReference type="CDD" id="cd01630">
    <property type="entry name" value="HAD_KDO-like"/>
    <property type="match status" value="1"/>
</dbReference>
<dbReference type="InterPro" id="IPR050793">
    <property type="entry name" value="CMP-NeuNAc_synthase"/>
</dbReference>
<evidence type="ECO:0000256" key="10">
    <source>
        <dbReference type="ARBA" id="ARBA00031051"/>
    </source>
</evidence>
<dbReference type="SFLD" id="SFLDS00003">
    <property type="entry name" value="Haloacid_Dehalogenase"/>
    <property type="match status" value="1"/>
</dbReference>
<dbReference type="InterPro" id="IPR023214">
    <property type="entry name" value="HAD_sf"/>
</dbReference>
<keyword evidence="7 11" id="KW-0479">Metal-binding</keyword>